<dbReference type="AlphaFoldDB" id="A0AAF3EHL2"/>
<reference evidence="2" key="1">
    <citation type="submission" date="2024-02" db="UniProtKB">
        <authorList>
            <consortium name="WormBaseParasite"/>
        </authorList>
    </citation>
    <scope>IDENTIFICATION</scope>
</reference>
<dbReference type="Proteomes" id="UP000887575">
    <property type="component" value="Unassembled WGS sequence"/>
</dbReference>
<proteinExistence type="predicted"/>
<name>A0AAF3EHL2_9BILA</name>
<accession>A0AAF3EHL2</accession>
<evidence type="ECO:0000313" key="1">
    <source>
        <dbReference type="Proteomes" id="UP000887575"/>
    </source>
</evidence>
<organism evidence="1 2">
    <name type="scientific">Mesorhabditis belari</name>
    <dbReference type="NCBI Taxonomy" id="2138241"/>
    <lineage>
        <taxon>Eukaryota</taxon>
        <taxon>Metazoa</taxon>
        <taxon>Ecdysozoa</taxon>
        <taxon>Nematoda</taxon>
        <taxon>Chromadorea</taxon>
        <taxon>Rhabditida</taxon>
        <taxon>Rhabditina</taxon>
        <taxon>Rhabditomorpha</taxon>
        <taxon>Rhabditoidea</taxon>
        <taxon>Rhabditidae</taxon>
        <taxon>Mesorhabditinae</taxon>
        <taxon>Mesorhabditis</taxon>
    </lineage>
</organism>
<evidence type="ECO:0000313" key="2">
    <source>
        <dbReference type="WBParaSite" id="MBELARI_LOCUS13445"/>
    </source>
</evidence>
<protein>
    <submittedName>
        <fullName evidence="2">Uncharacterized protein</fullName>
    </submittedName>
</protein>
<keyword evidence="1" id="KW-1185">Reference proteome</keyword>
<sequence>EGRAAESKTTSRCDFDKLHVGENEFCYGFGWSNAYQETIDSTNLMQHLEYLGERATFKELILVNVNWEMFANCKFACEEFIRPTHKLELHLRATFFTNNYAVGLQEVRLTGWGNAMVDPLNDSILLDLYLLRFHRRQIDEIDLRAVGGEAEFQNFLHNLSGLQDAVLESA</sequence>
<dbReference type="WBParaSite" id="MBELARI_LOCUS13445">
    <property type="protein sequence ID" value="MBELARI_LOCUS13445"/>
    <property type="gene ID" value="MBELARI_LOCUS13445"/>
</dbReference>